<keyword evidence="3" id="KW-1133">Transmembrane helix</keyword>
<organism evidence="4 5">
    <name type="scientific">Owenia fusiformis</name>
    <name type="common">Polychaete worm</name>
    <dbReference type="NCBI Taxonomy" id="6347"/>
    <lineage>
        <taxon>Eukaryota</taxon>
        <taxon>Metazoa</taxon>
        <taxon>Spiralia</taxon>
        <taxon>Lophotrochozoa</taxon>
        <taxon>Annelida</taxon>
        <taxon>Polychaeta</taxon>
        <taxon>Sedentaria</taxon>
        <taxon>Canalipalpata</taxon>
        <taxon>Sabellida</taxon>
        <taxon>Oweniida</taxon>
        <taxon>Oweniidae</taxon>
        <taxon>Owenia</taxon>
    </lineage>
</organism>
<dbReference type="EMBL" id="CAIIXF020000009">
    <property type="protein sequence ID" value="CAH1795272.1"/>
    <property type="molecule type" value="Genomic_DNA"/>
</dbReference>
<dbReference type="Gene3D" id="2.60.40.150">
    <property type="entry name" value="C2 domain"/>
    <property type="match status" value="2"/>
</dbReference>
<evidence type="ECO:0000256" key="3">
    <source>
        <dbReference type="SAM" id="Phobius"/>
    </source>
</evidence>
<dbReference type="GO" id="GO:0070382">
    <property type="term" value="C:exocytic vesicle"/>
    <property type="evidence" value="ECO:0007669"/>
    <property type="project" value="TreeGrafter"/>
</dbReference>
<protein>
    <submittedName>
        <fullName evidence="4">Uncharacterized protein</fullName>
    </submittedName>
</protein>
<dbReference type="GO" id="GO:0030276">
    <property type="term" value="F:clathrin binding"/>
    <property type="evidence" value="ECO:0007669"/>
    <property type="project" value="TreeGrafter"/>
</dbReference>
<keyword evidence="1" id="KW-0677">Repeat</keyword>
<dbReference type="GO" id="GO:0001786">
    <property type="term" value="F:phosphatidylserine binding"/>
    <property type="evidence" value="ECO:0007669"/>
    <property type="project" value="TreeGrafter"/>
</dbReference>
<dbReference type="InterPro" id="IPR035892">
    <property type="entry name" value="C2_domain_sf"/>
</dbReference>
<dbReference type="InterPro" id="IPR000008">
    <property type="entry name" value="C2_dom"/>
</dbReference>
<gene>
    <name evidence="4" type="ORF">OFUS_LOCUS19836</name>
</gene>
<keyword evidence="5" id="KW-1185">Reference proteome</keyword>
<name>A0A8J1UAQ0_OWEFU</name>
<dbReference type="Proteomes" id="UP000749559">
    <property type="component" value="Unassembled WGS sequence"/>
</dbReference>
<dbReference type="GO" id="GO:0000149">
    <property type="term" value="F:SNARE binding"/>
    <property type="evidence" value="ECO:0007669"/>
    <property type="project" value="TreeGrafter"/>
</dbReference>
<proteinExistence type="predicted"/>
<dbReference type="GO" id="GO:0005886">
    <property type="term" value="C:plasma membrane"/>
    <property type="evidence" value="ECO:0007669"/>
    <property type="project" value="TreeGrafter"/>
</dbReference>
<dbReference type="PROSITE" id="PS50004">
    <property type="entry name" value="C2"/>
    <property type="match status" value="2"/>
</dbReference>
<feature type="region of interest" description="Disordered" evidence="2">
    <location>
        <begin position="90"/>
        <end position="114"/>
    </location>
</feature>
<dbReference type="GO" id="GO:0005544">
    <property type="term" value="F:calcium-dependent phospholipid binding"/>
    <property type="evidence" value="ECO:0007669"/>
    <property type="project" value="TreeGrafter"/>
</dbReference>
<dbReference type="SMART" id="SM00239">
    <property type="entry name" value="C2"/>
    <property type="match status" value="2"/>
</dbReference>
<sequence length="464" mass="51763">MGFGDSDPDPKTSAVNGNDGMDKRPFAVPNVHGPQDAIPPAGIGGTAVTWGIAVGAAVGLVGIILIIAVVCRRIARKRRKELDLEFDDIYGTSSSRSAPSTRTNSPRIDKRHSLNQTSHRGMYVRSVTVDTVPDFSLPPERVQPRSPGDRSGSSTALQYQHSILGNIKPDLYRMCSEEEDYEAPPSQHGRIWFSVVYDAAVEQLTVNLIKVKHLKGRGRANTPRDPFVKLYLLPDERTCQQSKVRKKTLTPKFNETFVFQVAADDVSKRTLRLSVYDLDKRRVRHSLGHVVAPMSTLDITRDDVVWRDLEPVKQTSSSLGEIYFSLCHIPTMDKVKVVIMRARNLRKVDLDSNAGIYVRVQLLHGRKVHKSKKTVIVQGSCDPVYNEAFSFTVPGKMLDSCSVCITVMSSIQSRLSSHEEEYGKNVVGGFMFARGEELMHWQEMLAQPRTAIPQWHSLAAPQTN</sequence>
<dbReference type="SUPFAM" id="SSF49562">
    <property type="entry name" value="C2 domain (Calcium/lipid-binding domain, CaLB)"/>
    <property type="match status" value="2"/>
</dbReference>
<evidence type="ECO:0000313" key="4">
    <source>
        <dbReference type="EMBL" id="CAH1795272.1"/>
    </source>
</evidence>
<keyword evidence="3" id="KW-0472">Membrane</keyword>
<evidence type="ECO:0000256" key="1">
    <source>
        <dbReference type="ARBA" id="ARBA00022737"/>
    </source>
</evidence>
<comment type="caution">
    <text evidence="4">The sequence shown here is derived from an EMBL/GenBank/DDBJ whole genome shotgun (WGS) entry which is preliminary data.</text>
</comment>
<dbReference type="PANTHER" id="PTHR10024:SF377">
    <property type="entry name" value="SYNAPTOTAGMIN-15-LIKE ISOFORM X1"/>
    <property type="match status" value="1"/>
</dbReference>
<feature type="region of interest" description="Disordered" evidence="2">
    <location>
        <begin position="1"/>
        <end position="33"/>
    </location>
</feature>
<dbReference type="PRINTS" id="PR00360">
    <property type="entry name" value="C2DOMAIN"/>
</dbReference>
<dbReference type="Pfam" id="PF00168">
    <property type="entry name" value="C2"/>
    <property type="match status" value="2"/>
</dbReference>
<dbReference type="GO" id="GO:0017156">
    <property type="term" value="P:calcium-ion regulated exocytosis"/>
    <property type="evidence" value="ECO:0007669"/>
    <property type="project" value="TreeGrafter"/>
</dbReference>
<keyword evidence="3" id="KW-0812">Transmembrane</keyword>
<feature type="transmembrane region" description="Helical" evidence="3">
    <location>
        <begin position="47"/>
        <end position="71"/>
    </location>
</feature>
<dbReference type="AlphaFoldDB" id="A0A8J1UAQ0"/>
<feature type="region of interest" description="Disordered" evidence="2">
    <location>
        <begin position="134"/>
        <end position="156"/>
    </location>
</feature>
<evidence type="ECO:0000256" key="2">
    <source>
        <dbReference type="SAM" id="MobiDB-lite"/>
    </source>
</evidence>
<dbReference type="OrthoDB" id="199913at2759"/>
<dbReference type="InterPro" id="IPR047897">
    <property type="entry name" value="Synaptotagmin-15/17_C2A"/>
</dbReference>
<dbReference type="PANTHER" id="PTHR10024">
    <property type="entry name" value="SYNAPTOTAGMIN"/>
    <property type="match status" value="1"/>
</dbReference>
<dbReference type="FunFam" id="2.60.40.150:FF:000237">
    <property type="entry name" value="Synaptotagmin 15"/>
    <property type="match status" value="1"/>
</dbReference>
<reference evidence="4" key="1">
    <citation type="submission" date="2022-03" db="EMBL/GenBank/DDBJ databases">
        <authorList>
            <person name="Martin C."/>
        </authorList>
    </citation>
    <scope>NUCLEOTIDE SEQUENCE</scope>
</reference>
<evidence type="ECO:0000313" key="5">
    <source>
        <dbReference type="Proteomes" id="UP000749559"/>
    </source>
</evidence>
<accession>A0A8J1UAQ0</accession>
<dbReference type="GO" id="GO:0005509">
    <property type="term" value="F:calcium ion binding"/>
    <property type="evidence" value="ECO:0007669"/>
    <property type="project" value="TreeGrafter"/>
</dbReference>
<feature type="compositionally biased region" description="Low complexity" evidence="2">
    <location>
        <begin position="92"/>
        <end position="106"/>
    </location>
</feature>
<dbReference type="CDD" id="cd08390">
    <property type="entry name" value="C2A_Synaptotagmin-15-17"/>
    <property type="match status" value="1"/>
</dbReference>